<gene>
    <name evidence="2" type="ORF">K9U37_02695</name>
</gene>
<protein>
    <submittedName>
        <fullName evidence="2">Uncharacterized protein</fullName>
    </submittedName>
</protein>
<evidence type="ECO:0000256" key="1">
    <source>
        <dbReference type="SAM" id="Phobius"/>
    </source>
</evidence>
<keyword evidence="1" id="KW-0472">Membrane</keyword>
<accession>A0ABS9YRQ7</accession>
<name>A0ABS9YRQ7_9MYCO</name>
<dbReference type="EMBL" id="JAIVFL010000001">
    <property type="protein sequence ID" value="MCI4673915.1"/>
    <property type="molecule type" value="Genomic_DNA"/>
</dbReference>
<keyword evidence="3" id="KW-1185">Reference proteome</keyword>
<feature type="transmembrane region" description="Helical" evidence="1">
    <location>
        <begin position="24"/>
        <end position="46"/>
    </location>
</feature>
<comment type="caution">
    <text evidence="2">The sequence shown here is derived from an EMBL/GenBank/DDBJ whole genome shotgun (WGS) entry which is preliminary data.</text>
</comment>
<proteinExistence type="predicted"/>
<evidence type="ECO:0000313" key="3">
    <source>
        <dbReference type="Proteomes" id="UP001139068"/>
    </source>
</evidence>
<dbReference type="Proteomes" id="UP001139068">
    <property type="component" value="Unassembled WGS sequence"/>
</dbReference>
<reference evidence="2" key="1">
    <citation type="journal article" date="2022" name="ISME J.">
        <title>Identification of active gaseous-alkane degraders at natural gas seeps.</title>
        <authorList>
            <person name="Farhan Ul Haque M."/>
            <person name="Hernandez M."/>
            <person name="Crombie A.T."/>
            <person name="Murrell J.C."/>
        </authorList>
    </citation>
    <scope>NUCLEOTIDE SEQUENCE</scope>
    <source>
        <strain evidence="2">ANDR5</strain>
    </source>
</reference>
<sequence length="99" mass="10194">MNLSATSATVTILAHGGQMTSDEIAIVGSGIGLAVLFPAAVLLFVIRKSNRGGGSDTSNDEDAEFRTLLVADVSTDSATNLDAAGSKAHFDPWASKEEL</sequence>
<keyword evidence="1" id="KW-1133">Transmembrane helix</keyword>
<keyword evidence="1" id="KW-0812">Transmembrane</keyword>
<organism evidence="2 3">
    <name type="scientific">Candidatus Mycolicibacterium alkanivorans</name>
    <dbReference type="NCBI Taxonomy" id="2954114"/>
    <lineage>
        <taxon>Bacteria</taxon>
        <taxon>Bacillati</taxon>
        <taxon>Actinomycetota</taxon>
        <taxon>Actinomycetes</taxon>
        <taxon>Mycobacteriales</taxon>
        <taxon>Mycobacteriaceae</taxon>
        <taxon>Mycolicibacterium</taxon>
    </lineage>
</organism>
<evidence type="ECO:0000313" key="2">
    <source>
        <dbReference type="EMBL" id="MCI4673915.1"/>
    </source>
</evidence>
<dbReference type="RefSeq" id="WP_243070405.1">
    <property type="nucleotide sequence ID" value="NZ_JAIVFL010000001.1"/>
</dbReference>